<dbReference type="Proteomes" id="UP001164929">
    <property type="component" value="Chromosome 15"/>
</dbReference>
<dbReference type="SUPFAM" id="SSF48371">
    <property type="entry name" value="ARM repeat"/>
    <property type="match status" value="1"/>
</dbReference>
<proteinExistence type="predicted"/>
<reference evidence="1" key="1">
    <citation type="journal article" date="2023" name="Mol. Ecol. Resour.">
        <title>Chromosome-level genome assembly of a triploid poplar Populus alba 'Berolinensis'.</title>
        <authorList>
            <person name="Chen S."/>
            <person name="Yu Y."/>
            <person name="Wang X."/>
            <person name="Wang S."/>
            <person name="Zhang T."/>
            <person name="Zhou Y."/>
            <person name="He R."/>
            <person name="Meng N."/>
            <person name="Wang Y."/>
            <person name="Liu W."/>
            <person name="Liu Z."/>
            <person name="Liu J."/>
            <person name="Guo Q."/>
            <person name="Huang H."/>
            <person name="Sederoff R.R."/>
            <person name="Wang G."/>
            <person name="Qu G."/>
            <person name="Chen S."/>
        </authorList>
    </citation>
    <scope>NUCLEOTIDE SEQUENCE</scope>
    <source>
        <strain evidence="1">SC-2020</strain>
    </source>
</reference>
<dbReference type="EMBL" id="JAQIZT010000015">
    <property type="protein sequence ID" value="KAJ6970842.1"/>
    <property type="molecule type" value="Genomic_DNA"/>
</dbReference>
<dbReference type="InterPro" id="IPR011989">
    <property type="entry name" value="ARM-like"/>
</dbReference>
<evidence type="ECO:0000313" key="1">
    <source>
        <dbReference type="EMBL" id="KAJ6970842.1"/>
    </source>
</evidence>
<dbReference type="PANTHER" id="PTHR46043:SF13">
    <property type="entry name" value="ARM REPEAT SUPERFAMILY PROTEIN"/>
    <property type="match status" value="1"/>
</dbReference>
<dbReference type="AlphaFoldDB" id="A0AAD6LPA9"/>
<dbReference type="InterPro" id="IPR016024">
    <property type="entry name" value="ARM-type_fold"/>
</dbReference>
<name>A0AAD6LPA9_9ROSI</name>
<dbReference type="PANTHER" id="PTHR46043">
    <property type="entry name" value="ARM REPEAT SUPERFAMILY PROTEIN"/>
    <property type="match status" value="1"/>
</dbReference>
<keyword evidence="2" id="KW-1185">Reference proteome</keyword>
<comment type="caution">
    <text evidence="1">The sequence shown here is derived from an EMBL/GenBank/DDBJ whole genome shotgun (WGS) entry which is preliminary data.</text>
</comment>
<organism evidence="1 2">
    <name type="scientific">Populus alba x Populus x berolinensis</name>
    <dbReference type="NCBI Taxonomy" id="444605"/>
    <lineage>
        <taxon>Eukaryota</taxon>
        <taxon>Viridiplantae</taxon>
        <taxon>Streptophyta</taxon>
        <taxon>Embryophyta</taxon>
        <taxon>Tracheophyta</taxon>
        <taxon>Spermatophyta</taxon>
        <taxon>Magnoliopsida</taxon>
        <taxon>eudicotyledons</taxon>
        <taxon>Gunneridae</taxon>
        <taxon>Pentapetalae</taxon>
        <taxon>rosids</taxon>
        <taxon>fabids</taxon>
        <taxon>Malpighiales</taxon>
        <taxon>Salicaceae</taxon>
        <taxon>Saliceae</taxon>
        <taxon>Populus</taxon>
    </lineage>
</organism>
<gene>
    <name evidence="1" type="ORF">NC653_035194</name>
</gene>
<accession>A0AAD6LPA9</accession>
<sequence length="130" mass="14210">MKTRKLIGELGCISPLIKMLDCKAVEEKEAAAKALSLLVLHAGNRRIFRKTEGGIVSTVQLLDPLIQNLDKKYPVSILASLLNSKKCRKQMIAAGASGHLKKLMEMDVEGSKKLLDGLGRGKIWGVFARP</sequence>
<dbReference type="Gene3D" id="1.25.10.10">
    <property type="entry name" value="Leucine-rich Repeat Variant"/>
    <property type="match status" value="1"/>
</dbReference>
<evidence type="ECO:0000313" key="2">
    <source>
        <dbReference type="Proteomes" id="UP001164929"/>
    </source>
</evidence>
<protein>
    <submittedName>
        <fullName evidence="1">Vacuolar protein 8</fullName>
    </submittedName>
</protein>